<feature type="region of interest" description="Disordered" evidence="1">
    <location>
        <begin position="420"/>
        <end position="441"/>
    </location>
</feature>
<dbReference type="EMBL" id="VDEP01000214">
    <property type="protein sequence ID" value="KAA1122902.1"/>
    <property type="molecule type" value="Genomic_DNA"/>
</dbReference>
<evidence type="ECO:0000313" key="3">
    <source>
        <dbReference type="EMBL" id="KAA1122902.1"/>
    </source>
</evidence>
<sequence>MLQPASLKRQRPSPSPPHHNSNNNSNNKLHQHYHHQENPSDQNQERALKIRTLRALEAELCDLNRLALQSETRCDQLQGGRLIRLNSNIISNQQDNSVWVDRYDARLLLSPPPTSTTDSNLEPQITSPPPASPTGYSDLPSDHEEMFYFEPEERQEIAQKKLRRRRDDERSVRIKLREEEDRLREEELRLSKIPPAEQITLMKRTLDALKGSPSPSLLEIRILTNHGNDPRFSSFLRRDGKWRAYWEAMKAGPDPSDSAAPTTSSSSSTQPSDPQGSSTPHPTSNPALAAGGLVDYDDSSDENENDDLVSSKPLNLEETEPPADNNPSSSTNRASEADEKDNPIEPRGETNNDSERAPESEAQASLQTTQPTLPIDDDDGEEEDILLEQLQPSTLLDPIPTPKTVDPIERLNRQQRAKLWAQNRKKSAPVRLEPALPTTSS</sequence>
<evidence type="ECO:0000256" key="1">
    <source>
        <dbReference type="SAM" id="MobiDB-lite"/>
    </source>
</evidence>
<feature type="compositionally biased region" description="Polar residues" evidence="1">
    <location>
        <begin position="325"/>
        <end position="334"/>
    </location>
</feature>
<evidence type="ECO:0000313" key="4">
    <source>
        <dbReference type="Proteomes" id="UP000324748"/>
    </source>
</evidence>
<comment type="caution">
    <text evidence="2">The sequence shown here is derived from an EMBL/GenBank/DDBJ whole genome shotgun (WGS) entry which is preliminary data.</text>
</comment>
<keyword evidence="4" id="KW-1185">Reference proteome</keyword>
<evidence type="ECO:0000313" key="5">
    <source>
        <dbReference type="Proteomes" id="UP000325313"/>
    </source>
</evidence>
<feature type="region of interest" description="Disordered" evidence="1">
    <location>
        <begin position="110"/>
        <end position="139"/>
    </location>
</feature>
<feature type="region of interest" description="Disordered" evidence="1">
    <location>
        <begin position="250"/>
        <end position="383"/>
    </location>
</feature>
<evidence type="ECO:0008006" key="6">
    <source>
        <dbReference type="Google" id="ProtNLM"/>
    </source>
</evidence>
<feature type="compositionally biased region" description="Polar residues" evidence="1">
    <location>
        <begin position="115"/>
        <end position="125"/>
    </location>
</feature>
<dbReference type="Proteomes" id="UP000324748">
    <property type="component" value="Unassembled WGS sequence"/>
</dbReference>
<feature type="compositionally biased region" description="Low complexity" evidence="1">
    <location>
        <begin position="18"/>
        <end position="27"/>
    </location>
</feature>
<gene>
    <name evidence="2" type="ORF">PGT21_005907</name>
    <name evidence="3" type="ORF">PGTUg99_011862</name>
</gene>
<feature type="compositionally biased region" description="Polar residues" evidence="1">
    <location>
        <begin position="362"/>
        <end position="372"/>
    </location>
</feature>
<feature type="compositionally biased region" description="Low complexity" evidence="1">
    <location>
        <begin position="253"/>
        <end position="280"/>
    </location>
</feature>
<proteinExistence type="predicted"/>
<feature type="compositionally biased region" description="Acidic residues" evidence="1">
    <location>
        <begin position="295"/>
        <end position="307"/>
    </location>
</feature>
<accession>A0A5B0N5H7</accession>
<name>A0A5B0N5H7_PUCGR</name>
<feature type="region of interest" description="Disordered" evidence="1">
    <location>
        <begin position="1"/>
        <end position="44"/>
    </location>
</feature>
<reference evidence="4 5" key="1">
    <citation type="submission" date="2019-05" db="EMBL/GenBank/DDBJ databases">
        <title>Emergence of the Ug99 lineage of the wheat stem rust pathogen through somatic hybridization.</title>
        <authorList>
            <person name="Li F."/>
            <person name="Upadhyaya N.M."/>
            <person name="Sperschneider J."/>
            <person name="Matny O."/>
            <person name="Nguyen-Phuc H."/>
            <person name="Mago R."/>
            <person name="Raley C."/>
            <person name="Miller M.E."/>
            <person name="Silverstein K.A.T."/>
            <person name="Henningsen E."/>
            <person name="Hirsch C.D."/>
            <person name="Visser B."/>
            <person name="Pretorius Z.A."/>
            <person name="Steffenson B.J."/>
            <person name="Schwessinger B."/>
            <person name="Dodds P.N."/>
            <person name="Figueroa M."/>
        </authorList>
    </citation>
    <scope>NUCLEOTIDE SEQUENCE [LARGE SCALE GENOMIC DNA]</scope>
    <source>
        <strain evidence="2">21-0</strain>
        <strain evidence="3 5">Ug99</strain>
    </source>
</reference>
<dbReference type="OrthoDB" id="2552978at2759"/>
<feature type="compositionally biased region" description="Basic and acidic residues" evidence="1">
    <location>
        <begin position="34"/>
        <end position="44"/>
    </location>
</feature>
<evidence type="ECO:0000313" key="2">
    <source>
        <dbReference type="EMBL" id="KAA1083754.1"/>
    </source>
</evidence>
<dbReference type="Proteomes" id="UP000325313">
    <property type="component" value="Unassembled WGS sequence"/>
</dbReference>
<dbReference type="AlphaFoldDB" id="A0A5B0N5H7"/>
<dbReference type="EMBL" id="VSWC01000118">
    <property type="protein sequence ID" value="KAA1083754.1"/>
    <property type="molecule type" value="Genomic_DNA"/>
</dbReference>
<feature type="compositionally biased region" description="Basic and acidic residues" evidence="1">
    <location>
        <begin position="335"/>
        <end position="359"/>
    </location>
</feature>
<organism evidence="2 4">
    <name type="scientific">Puccinia graminis f. sp. tritici</name>
    <dbReference type="NCBI Taxonomy" id="56615"/>
    <lineage>
        <taxon>Eukaryota</taxon>
        <taxon>Fungi</taxon>
        <taxon>Dikarya</taxon>
        <taxon>Basidiomycota</taxon>
        <taxon>Pucciniomycotina</taxon>
        <taxon>Pucciniomycetes</taxon>
        <taxon>Pucciniales</taxon>
        <taxon>Pucciniaceae</taxon>
        <taxon>Puccinia</taxon>
    </lineage>
</organism>
<protein>
    <recommendedName>
        <fullName evidence="6">SURP motif domain-containing protein</fullName>
    </recommendedName>
</protein>